<proteinExistence type="inferred from homology"/>
<dbReference type="PANTHER" id="PTHR36842:SF1">
    <property type="entry name" value="PROTEIN TOLB"/>
    <property type="match status" value="1"/>
</dbReference>
<dbReference type="AlphaFoldDB" id="A0A369QBT1"/>
<evidence type="ECO:0000256" key="1">
    <source>
        <dbReference type="ARBA" id="ARBA00009820"/>
    </source>
</evidence>
<organism evidence="3 4">
    <name type="scientific">Adhaeribacter pallidiroseus</name>
    <dbReference type="NCBI Taxonomy" id="2072847"/>
    <lineage>
        <taxon>Bacteria</taxon>
        <taxon>Pseudomonadati</taxon>
        <taxon>Bacteroidota</taxon>
        <taxon>Cytophagia</taxon>
        <taxon>Cytophagales</taxon>
        <taxon>Hymenobacteraceae</taxon>
        <taxon>Adhaeribacter</taxon>
    </lineage>
</organism>
<name>A0A369QBT1_9BACT</name>
<dbReference type="InterPro" id="IPR011042">
    <property type="entry name" value="6-blade_b-propeller_TolB-like"/>
</dbReference>
<feature type="chain" id="PRO_5016852042" description="Protein TolB" evidence="2">
    <location>
        <begin position="26"/>
        <end position="512"/>
    </location>
</feature>
<evidence type="ECO:0000256" key="2">
    <source>
        <dbReference type="SAM" id="SignalP"/>
    </source>
</evidence>
<sequence>MKNNAYTFTLLVAFCAGLLLFPAFAVQAQQLGVFEKNNDVGTVKKAGSATFNASTGQYQLSGSGTNIWGDHDEFQFMWKQLKGDFILYSRGNLVGKGVDPHRKIGWMVRTSLDSKSANVNTSIHGDGLTALQFRRSTGAATEEVRSTVTAPDVFQLERRGGKYIMKVARFGEPFVISEITDVNLGDEVYVGLFICAHNPDVTEKATFRDVRISIPARENFVPYKEYIGSQIELMDVTTGNRQIIYTSPKSLQAPNWTPDGKDLIYNAEGLMYTFNLAKKTPQVLNTDFVKKNNNDHVLSFDGKMLGLSSSSGDPKYGSMVYTVPVTGGKPKQITPTGPSYLHGWSPDGKSLLFTGERNKEFDIYKVPVGGGPEVRLTTAQGLDDGSEYTPDGKYIYFNSNRTGTMQIWRMRPDGSQQETVTTGEYNDWFPHVSPDGKWMVMLSFDKKEVKSDDHPFYKHVYLRLMPIAGGQPKIIAYLYGGQGSINTPSWSPDSKRIAFISNTDMSTPAAVK</sequence>
<reference evidence="3 4" key="1">
    <citation type="submission" date="2018-04" db="EMBL/GenBank/DDBJ databases">
        <title>Adhaeribacter sp. HMF7616 genome sequencing and assembly.</title>
        <authorList>
            <person name="Kang H."/>
            <person name="Kang J."/>
            <person name="Cha I."/>
            <person name="Kim H."/>
            <person name="Joh K."/>
        </authorList>
    </citation>
    <scope>NUCLEOTIDE SEQUENCE [LARGE SCALE GENOMIC DNA]</scope>
    <source>
        <strain evidence="3 4">HMF7616</strain>
    </source>
</reference>
<keyword evidence="4" id="KW-1185">Reference proteome</keyword>
<dbReference type="Proteomes" id="UP000253919">
    <property type="component" value="Unassembled WGS sequence"/>
</dbReference>
<feature type="signal peptide" evidence="2">
    <location>
        <begin position="1"/>
        <end position="25"/>
    </location>
</feature>
<dbReference type="OrthoDB" id="8432779at2"/>
<dbReference type="RefSeq" id="WP_115371342.1">
    <property type="nucleotide sequence ID" value="NZ_QASA01000001.1"/>
</dbReference>
<dbReference type="SUPFAM" id="SSF82171">
    <property type="entry name" value="DPP6 N-terminal domain-like"/>
    <property type="match status" value="1"/>
</dbReference>
<dbReference type="Gene3D" id="2.120.10.30">
    <property type="entry name" value="TolB, C-terminal domain"/>
    <property type="match status" value="1"/>
</dbReference>
<protein>
    <recommendedName>
        <fullName evidence="5">Protein TolB</fullName>
    </recommendedName>
</protein>
<evidence type="ECO:0000313" key="4">
    <source>
        <dbReference type="Proteomes" id="UP000253919"/>
    </source>
</evidence>
<dbReference type="PANTHER" id="PTHR36842">
    <property type="entry name" value="PROTEIN TOLB HOMOLOG"/>
    <property type="match status" value="1"/>
</dbReference>
<dbReference type="InterPro" id="IPR011659">
    <property type="entry name" value="WD40"/>
</dbReference>
<comment type="similarity">
    <text evidence="1">Belongs to the TolB family.</text>
</comment>
<evidence type="ECO:0008006" key="5">
    <source>
        <dbReference type="Google" id="ProtNLM"/>
    </source>
</evidence>
<evidence type="ECO:0000313" key="3">
    <source>
        <dbReference type="EMBL" id="RDC61800.1"/>
    </source>
</evidence>
<gene>
    <name evidence="3" type="ORF">AHMF7616_00389</name>
</gene>
<keyword evidence="2" id="KW-0732">Signal</keyword>
<dbReference type="Pfam" id="PF07676">
    <property type="entry name" value="PD40"/>
    <property type="match status" value="4"/>
</dbReference>
<dbReference type="EMBL" id="QASA01000001">
    <property type="protein sequence ID" value="RDC61800.1"/>
    <property type="molecule type" value="Genomic_DNA"/>
</dbReference>
<accession>A0A369QBT1</accession>
<comment type="caution">
    <text evidence="3">The sequence shown here is derived from an EMBL/GenBank/DDBJ whole genome shotgun (WGS) entry which is preliminary data.</text>
</comment>